<gene>
    <name evidence="2" type="ORF">OHU69_00205</name>
    <name evidence="3" type="ORF">OHU69_50465</name>
</gene>
<reference evidence="2" key="1">
    <citation type="submission" date="2022-10" db="EMBL/GenBank/DDBJ databases">
        <title>The complete genomes of actinobacterial strains from the NBC collection.</title>
        <authorList>
            <person name="Joergensen T.S."/>
            <person name="Alvarez Arevalo M."/>
            <person name="Sterndorff E.B."/>
            <person name="Faurdal D."/>
            <person name="Vuksanovic O."/>
            <person name="Mourched A.-S."/>
            <person name="Charusanti P."/>
            <person name="Shaw S."/>
            <person name="Blin K."/>
            <person name="Weber T."/>
        </authorList>
    </citation>
    <scope>NUCLEOTIDE SEQUENCE</scope>
    <source>
        <strain evidence="2">NBC_00119</strain>
    </source>
</reference>
<dbReference type="AlphaFoldDB" id="A0AAU1TYD0"/>
<evidence type="ECO:0000313" key="2">
    <source>
        <dbReference type="EMBL" id="WTS09709.1"/>
    </source>
</evidence>
<organism evidence="2">
    <name type="scientific">Streptomyces sp. NBC_00119</name>
    <dbReference type="NCBI Taxonomy" id="2975659"/>
    <lineage>
        <taxon>Bacteria</taxon>
        <taxon>Bacillati</taxon>
        <taxon>Actinomycetota</taxon>
        <taxon>Actinomycetes</taxon>
        <taxon>Kitasatosporales</taxon>
        <taxon>Streptomycetaceae</taxon>
        <taxon>Streptomyces</taxon>
    </lineage>
</organism>
<feature type="transmembrane region" description="Helical" evidence="1">
    <location>
        <begin position="14"/>
        <end position="35"/>
    </location>
</feature>
<keyword evidence="1" id="KW-1133">Transmembrane helix</keyword>
<keyword evidence="1" id="KW-0812">Transmembrane</keyword>
<proteinExistence type="predicted"/>
<dbReference type="EMBL" id="CP108195">
    <property type="protein sequence ID" value="WTS09709.1"/>
    <property type="molecule type" value="Genomic_DNA"/>
</dbReference>
<dbReference type="EMBL" id="CP108195">
    <property type="protein sequence ID" value="WTS18464.1"/>
    <property type="molecule type" value="Genomic_DNA"/>
</dbReference>
<evidence type="ECO:0000313" key="3">
    <source>
        <dbReference type="EMBL" id="WTS18464.1"/>
    </source>
</evidence>
<name>A0AAU1TYD0_9ACTN</name>
<evidence type="ECO:0000256" key="1">
    <source>
        <dbReference type="SAM" id="Phobius"/>
    </source>
</evidence>
<sequence>MLAALPVSGTANEWIGLIANLIGIGGVFVSVVILLRVQRISTARKDERELVSKALRLRDLNSSLTADAETLDGSASPRQQELVKSDLLKLSAELEAATRILVPGTTDGPGLTGAQMYRDGYWTDAFASDAVKRVSRRLCVVTWRNSRVLNVGLLEEIFRQLRKHPRLVVEVFAVACDASDETYTSMSKMLTLGSPDVMRREQQHYRDVLTDICRDRIAEGSLQPDVVDRFRYFETRVGPVMHCIVADDDAYFGINFFMNPGSGATELLNRAFISSNCRSEFGRKVLEQVDIMRQMDSTNRYALN</sequence>
<protein>
    <submittedName>
        <fullName evidence="2">Uncharacterized protein</fullName>
    </submittedName>
</protein>
<keyword evidence="1" id="KW-0472">Membrane</keyword>
<accession>A0AAU1TYD0</accession>